<dbReference type="EMBL" id="SGWV01000007">
    <property type="protein sequence ID" value="RZS58105.1"/>
    <property type="molecule type" value="Genomic_DNA"/>
</dbReference>
<dbReference type="Pfam" id="PF08897">
    <property type="entry name" value="DUF1841"/>
    <property type="match status" value="1"/>
</dbReference>
<reference evidence="1 2" key="1">
    <citation type="submission" date="2019-02" db="EMBL/GenBank/DDBJ databases">
        <title>Genomic Encyclopedia of Type Strains, Phase IV (KMG-IV): sequencing the most valuable type-strain genomes for metagenomic binning, comparative biology and taxonomic classification.</title>
        <authorList>
            <person name="Goeker M."/>
        </authorList>
    </citation>
    <scope>NUCLEOTIDE SEQUENCE [LARGE SCALE GENOMIC DNA]</scope>
    <source>
        <strain evidence="1 2">DSM 10617</strain>
    </source>
</reference>
<proteinExistence type="predicted"/>
<accession>A0A4Q7LT40</accession>
<sequence>MGSDEGGRARRAERATGALHNSRMFTPSQHDVRRFFCKTWRQHQASEPLSPMETLAAEWIARHPEYHADLADEAAALAAVYTVDDGRTNPFLHLSMHLSISEQCSIDQPRGIRQAVELLAAKRGELHDAHHEVMDCLGEMLWQSQRSGLPPDPHAYLDAVRRRATR</sequence>
<gene>
    <name evidence="1" type="ORF">EV685_0384</name>
</gene>
<evidence type="ECO:0000313" key="2">
    <source>
        <dbReference type="Proteomes" id="UP000293433"/>
    </source>
</evidence>
<dbReference type="Proteomes" id="UP000293433">
    <property type="component" value="Unassembled WGS sequence"/>
</dbReference>
<dbReference type="InterPro" id="IPR014993">
    <property type="entry name" value="DUF1841"/>
</dbReference>
<evidence type="ECO:0000313" key="1">
    <source>
        <dbReference type="EMBL" id="RZS58105.1"/>
    </source>
</evidence>
<name>A0A4Q7LT40_9BURK</name>
<organism evidence="1 2">
    <name type="scientific">Sphaerotilus mobilis</name>
    <dbReference type="NCBI Taxonomy" id="47994"/>
    <lineage>
        <taxon>Bacteria</taxon>
        <taxon>Pseudomonadati</taxon>
        <taxon>Pseudomonadota</taxon>
        <taxon>Betaproteobacteria</taxon>
        <taxon>Burkholderiales</taxon>
        <taxon>Sphaerotilaceae</taxon>
        <taxon>Sphaerotilus</taxon>
    </lineage>
</organism>
<comment type="caution">
    <text evidence="1">The sequence shown here is derived from an EMBL/GenBank/DDBJ whole genome shotgun (WGS) entry which is preliminary data.</text>
</comment>
<protein>
    <submittedName>
        <fullName evidence="1">Uncharacterized protein DUF1841</fullName>
    </submittedName>
</protein>
<keyword evidence="2" id="KW-1185">Reference proteome</keyword>
<dbReference type="AlphaFoldDB" id="A0A4Q7LT40"/>